<dbReference type="PROSITE" id="PS00999">
    <property type="entry name" value="SSI"/>
    <property type="match status" value="1"/>
</dbReference>
<accession>A0ABW6MAK6</accession>
<evidence type="ECO:0000256" key="8">
    <source>
        <dbReference type="RuleBase" id="RU003471"/>
    </source>
</evidence>
<dbReference type="RefSeq" id="WP_388111558.1">
    <property type="nucleotide sequence ID" value="NZ_JBIAHM010000012.1"/>
</dbReference>
<comment type="subunit">
    <text evidence="3">Homodimer.</text>
</comment>
<gene>
    <name evidence="11" type="ORF">ACFYNQ_31935</name>
</gene>
<comment type="caution">
    <text evidence="11">The sequence shown here is derived from an EMBL/GenBank/DDBJ whole genome shotgun (WGS) entry which is preliminary data.</text>
</comment>
<feature type="domain" description="Subtilisin inhibitor" evidence="10">
    <location>
        <begin position="51"/>
        <end position="133"/>
    </location>
</feature>
<feature type="chain" id="PRO_5045340785" evidence="9">
    <location>
        <begin position="41"/>
        <end position="149"/>
    </location>
</feature>
<dbReference type="InterPro" id="IPR000691">
    <property type="entry name" value="Prot_inh_I16_SSI"/>
</dbReference>
<keyword evidence="12" id="KW-1185">Reference proteome</keyword>
<keyword evidence="9" id="KW-0732">Signal</keyword>
<evidence type="ECO:0000256" key="5">
    <source>
        <dbReference type="ARBA" id="ARBA00022690"/>
    </source>
</evidence>
<evidence type="ECO:0000256" key="9">
    <source>
        <dbReference type="SAM" id="SignalP"/>
    </source>
</evidence>
<keyword evidence="6 8" id="KW-0722">Serine protease inhibitor</keyword>
<evidence type="ECO:0000259" key="10">
    <source>
        <dbReference type="Pfam" id="PF00720"/>
    </source>
</evidence>
<dbReference type="Gene3D" id="3.30.350.10">
    <property type="entry name" value="Subtilisin inhibitor-like"/>
    <property type="match status" value="1"/>
</dbReference>
<evidence type="ECO:0000313" key="11">
    <source>
        <dbReference type="EMBL" id="MFE9603160.1"/>
    </source>
</evidence>
<evidence type="ECO:0000256" key="3">
    <source>
        <dbReference type="ARBA" id="ARBA00011738"/>
    </source>
</evidence>
<dbReference type="EMBL" id="JBIAHM010000012">
    <property type="protein sequence ID" value="MFE9603160.1"/>
    <property type="molecule type" value="Genomic_DNA"/>
</dbReference>
<evidence type="ECO:0000256" key="1">
    <source>
        <dbReference type="ARBA" id="ARBA00004613"/>
    </source>
</evidence>
<comment type="subcellular location">
    <subcellularLocation>
        <location evidence="1">Secreted</location>
    </subcellularLocation>
</comment>
<evidence type="ECO:0000256" key="7">
    <source>
        <dbReference type="ARBA" id="ARBA00023157"/>
    </source>
</evidence>
<dbReference type="InterPro" id="IPR023549">
    <property type="entry name" value="Subtilisin_inhibitor"/>
</dbReference>
<dbReference type="InterPro" id="IPR036819">
    <property type="entry name" value="Subtilisin_inhibitor-like_sf"/>
</dbReference>
<keyword evidence="7" id="KW-1015">Disulfide bond</keyword>
<keyword evidence="5 8" id="KW-0646">Protease inhibitor</keyword>
<evidence type="ECO:0000313" key="12">
    <source>
        <dbReference type="Proteomes" id="UP001601303"/>
    </source>
</evidence>
<name>A0ABW6MAK6_9ACTN</name>
<dbReference type="Pfam" id="PF00720">
    <property type="entry name" value="SSI"/>
    <property type="match status" value="1"/>
</dbReference>
<dbReference type="PRINTS" id="PR00294">
    <property type="entry name" value="SSBTLNINHBTR"/>
</dbReference>
<reference evidence="11 12" key="1">
    <citation type="submission" date="2024-10" db="EMBL/GenBank/DDBJ databases">
        <title>The Natural Products Discovery Center: Release of the First 8490 Sequenced Strains for Exploring Actinobacteria Biosynthetic Diversity.</title>
        <authorList>
            <person name="Kalkreuter E."/>
            <person name="Kautsar S.A."/>
            <person name="Yang D."/>
            <person name="Bader C.D."/>
            <person name="Teijaro C.N."/>
            <person name="Fluegel L."/>
            <person name="Davis C.M."/>
            <person name="Simpson J.R."/>
            <person name="Lauterbach L."/>
            <person name="Steele A.D."/>
            <person name="Gui C."/>
            <person name="Meng S."/>
            <person name="Li G."/>
            <person name="Viehrig K."/>
            <person name="Ye F."/>
            <person name="Su P."/>
            <person name="Kiefer A.F."/>
            <person name="Nichols A."/>
            <person name="Cepeda A.J."/>
            <person name="Yan W."/>
            <person name="Fan B."/>
            <person name="Jiang Y."/>
            <person name="Adhikari A."/>
            <person name="Zheng C.-J."/>
            <person name="Schuster L."/>
            <person name="Cowan T.M."/>
            <person name="Smanski M.J."/>
            <person name="Chevrette M.G."/>
            <person name="De Carvalho L.P.S."/>
            <person name="Shen B."/>
        </authorList>
    </citation>
    <scope>NUCLEOTIDE SEQUENCE [LARGE SCALE GENOMIC DNA]</scope>
    <source>
        <strain evidence="11 12">NPDC006488</strain>
    </source>
</reference>
<evidence type="ECO:0000256" key="6">
    <source>
        <dbReference type="ARBA" id="ARBA00022900"/>
    </source>
</evidence>
<evidence type="ECO:0000256" key="2">
    <source>
        <dbReference type="ARBA" id="ARBA00010472"/>
    </source>
</evidence>
<feature type="signal peptide" evidence="9">
    <location>
        <begin position="1"/>
        <end position="40"/>
    </location>
</feature>
<comment type="similarity">
    <text evidence="2 8">Belongs to the protease inhibitor I16 (SSI) family.</text>
</comment>
<dbReference type="Proteomes" id="UP001601303">
    <property type="component" value="Unassembled WGS sequence"/>
</dbReference>
<keyword evidence="4" id="KW-0964">Secreted</keyword>
<dbReference type="InterPro" id="IPR020054">
    <property type="entry name" value="Prot_inh_SSI_I16_CS"/>
</dbReference>
<evidence type="ECO:0000256" key="4">
    <source>
        <dbReference type="ARBA" id="ARBA00022525"/>
    </source>
</evidence>
<proteinExistence type="inferred from homology"/>
<protein>
    <submittedName>
        <fullName evidence="11">SSI family serine proteinase inhibitor</fullName>
    </submittedName>
</protein>
<dbReference type="SUPFAM" id="SSF55399">
    <property type="entry name" value="Subtilisin inhibitor"/>
    <property type="match status" value="1"/>
</dbReference>
<sequence>MTYTPKPYTSKTRASKATALRGALLAAAVLLAAGQAPAQAAPRQGLRGDWLYLTVTRGDSRSSDTRGTLLLCDPPQGHARAAEACAELAAASGDIDAIPARSVFCPMVYAPVTAHARGEWKGRQVDYTRTFSNRCVMAARTGDVFALEG</sequence>
<organism evidence="11 12">
    <name type="scientific">Streptomyces hokutonensis</name>
    <dbReference type="NCBI Taxonomy" id="1306990"/>
    <lineage>
        <taxon>Bacteria</taxon>
        <taxon>Bacillati</taxon>
        <taxon>Actinomycetota</taxon>
        <taxon>Actinomycetes</taxon>
        <taxon>Kitasatosporales</taxon>
        <taxon>Streptomycetaceae</taxon>
        <taxon>Streptomyces</taxon>
    </lineage>
</organism>